<dbReference type="EC" id="2.1.1.63" evidence="8"/>
<dbReference type="InterPro" id="IPR014048">
    <property type="entry name" value="MethylDNA_cys_MeTrfase_DNA-bd"/>
</dbReference>
<evidence type="ECO:0000256" key="6">
    <source>
        <dbReference type="ARBA" id="ARBA00049348"/>
    </source>
</evidence>
<dbReference type="GO" id="GO:0032259">
    <property type="term" value="P:methylation"/>
    <property type="evidence" value="ECO:0007669"/>
    <property type="project" value="UniProtKB-KW"/>
</dbReference>
<organism evidence="8 9">
    <name type="scientific">Peptococcus simiae</name>
    <dbReference type="NCBI Taxonomy" id="1643805"/>
    <lineage>
        <taxon>Bacteria</taxon>
        <taxon>Bacillati</taxon>
        <taxon>Bacillota</taxon>
        <taxon>Clostridia</taxon>
        <taxon>Eubacteriales</taxon>
        <taxon>Peptococcaceae</taxon>
        <taxon>Peptococcus</taxon>
    </lineage>
</organism>
<dbReference type="SUPFAM" id="SSF53155">
    <property type="entry name" value="Methylated DNA-protein cysteine methyltransferase domain"/>
    <property type="match status" value="1"/>
</dbReference>
<dbReference type="InterPro" id="IPR036217">
    <property type="entry name" value="MethylDNA_cys_MeTrfase_DNAb"/>
</dbReference>
<dbReference type="SUPFAM" id="SSF46767">
    <property type="entry name" value="Methylated DNA-protein cysteine methyltransferase, C-terminal domain"/>
    <property type="match status" value="1"/>
</dbReference>
<comment type="caution">
    <text evidence="8">The sequence shown here is derived from an EMBL/GenBank/DDBJ whole genome shotgun (WGS) entry which is preliminary data.</text>
</comment>
<evidence type="ECO:0000256" key="1">
    <source>
        <dbReference type="ARBA" id="ARBA00001286"/>
    </source>
</evidence>
<keyword evidence="5" id="KW-0234">DNA repair</keyword>
<evidence type="ECO:0000256" key="5">
    <source>
        <dbReference type="ARBA" id="ARBA00023204"/>
    </source>
</evidence>
<proteinExistence type="predicted"/>
<dbReference type="PROSITE" id="PS00374">
    <property type="entry name" value="MGMT"/>
    <property type="match status" value="1"/>
</dbReference>
<gene>
    <name evidence="8" type="ORF">ACKQTC_05355</name>
</gene>
<evidence type="ECO:0000313" key="8">
    <source>
        <dbReference type="EMBL" id="MFM9413785.1"/>
    </source>
</evidence>
<keyword evidence="3 8" id="KW-0808">Transferase</keyword>
<dbReference type="PANTHER" id="PTHR10815">
    <property type="entry name" value="METHYLATED-DNA--PROTEIN-CYSTEINE METHYLTRANSFERASE"/>
    <property type="match status" value="1"/>
</dbReference>
<dbReference type="InterPro" id="IPR001497">
    <property type="entry name" value="MethylDNA_cys_MeTrfase_AS"/>
</dbReference>
<sequence>MCQRKDGCKMPIQVYFFKVKTPLGDLPALASDRVIYYLGYRVEDARTFASRHHLALQPGEGPLAAPLSRALAAYFTGQTKDFSLPIQALGTPFQRLVWQALREIPYGQTASYQAIARAIGRPQACRAIGGANHHNPLSIIIPCHRVIRADGSLGGYGGGLAQKKYLLDLEQAGLEGSLAKPSEKGYDKA</sequence>
<evidence type="ECO:0000256" key="3">
    <source>
        <dbReference type="ARBA" id="ARBA00022679"/>
    </source>
</evidence>
<feature type="domain" description="Methylated-DNA-[protein]-cysteine S-methyltransferase DNA binding" evidence="7">
    <location>
        <begin position="92"/>
        <end position="171"/>
    </location>
</feature>
<dbReference type="Gene3D" id="1.10.10.10">
    <property type="entry name" value="Winged helix-like DNA-binding domain superfamily/Winged helix DNA-binding domain"/>
    <property type="match status" value="1"/>
</dbReference>
<dbReference type="CDD" id="cd06445">
    <property type="entry name" value="ATase"/>
    <property type="match status" value="1"/>
</dbReference>
<evidence type="ECO:0000259" key="7">
    <source>
        <dbReference type="Pfam" id="PF01035"/>
    </source>
</evidence>
<protein>
    <submittedName>
        <fullName evidence="8">Methylated-DNA--[protein]-cysteine S-methyltransferase</fullName>
        <ecNumber evidence="8">2.1.1.63</ecNumber>
    </submittedName>
</protein>
<dbReference type="RefSeq" id="WP_408977401.1">
    <property type="nucleotide sequence ID" value="NZ_JBJUVG010000006.1"/>
</dbReference>
<dbReference type="Proteomes" id="UP001631949">
    <property type="component" value="Unassembled WGS sequence"/>
</dbReference>
<comment type="catalytic activity">
    <reaction evidence="1">
        <text>a 4-O-methyl-thymidine in DNA + L-cysteinyl-[protein] = a thymidine in DNA + S-methyl-L-cysteinyl-[protein]</text>
        <dbReference type="Rhea" id="RHEA:53428"/>
        <dbReference type="Rhea" id="RHEA-COMP:10131"/>
        <dbReference type="Rhea" id="RHEA-COMP:10132"/>
        <dbReference type="Rhea" id="RHEA-COMP:13555"/>
        <dbReference type="Rhea" id="RHEA-COMP:13556"/>
        <dbReference type="ChEBI" id="CHEBI:29950"/>
        <dbReference type="ChEBI" id="CHEBI:82612"/>
        <dbReference type="ChEBI" id="CHEBI:137386"/>
        <dbReference type="ChEBI" id="CHEBI:137387"/>
        <dbReference type="EC" id="2.1.1.63"/>
    </reaction>
</comment>
<dbReference type="InterPro" id="IPR036631">
    <property type="entry name" value="MGMT_N_sf"/>
</dbReference>
<dbReference type="InterPro" id="IPR036388">
    <property type="entry name" value="WH-like_DNA-bd_sf"/>
</dbReference>
<evidence type="ECO:0000256" key="4">
    <source>
        <dbReference type="ARBA" id="ARBA00022763"/>
    </source>
</evidence>
<evidence type="ECO:0000256" key="2">
    <source>
        <dbReference type="ARBA" id="ARBA00022603"/>
    </source>
</evidence>
<keyword evidence="2 8" id="KW-0489">Methyltransferase</keyword>
<dbReference type="NCBIfam" id="TIGR00589">
    <property type="entry name" value="ogt"/>
    <property type="match status" value="1"/>
</dbReference>
<evidence type="ECO:0000313" key="9">
    <source>
        <dbReference type="Proteomes" id="UP001631949"/>
    </source>
</evidence>
<dbReference type="Pfam" id="PF01035">
    <property type="entry name" value="DNA_binding_1"/>
    <property type="match status" value="1"/>
</dbReference>
<dbReference type="GO" id="GO:0003908">
    <property type="term" value="F:methylated-DNA-[protein]-cysteine S-methyltransferase activity"/>
    <property type="evidence" value="ECO:0007669"/>
    <property type="project" value="UniProtKB-EC"/>
</dbReference>
<dbReference type="EMBL" id="JBJUVG010000006">
    <property type="protein sequence ID" value="MFM9413785.1"/>
    <property type="molecule type" value="Genomic_DNA"/>
</dbReference>
<dbReference type="PANTHER" id="PTHR10815:SF13">
    <property type="entry name" value="METHYLATED-DNA--PROTEIN-CYSTEINE METHYLTRANSFERASE"/>
    <property type="match status" value="1"/>
</dbReference>
<dbReference type="Gene3D" id="3.30.160.70">
    <property type="entry name" value="Methylated DNA-protein cysteine methyltransferase domain"/>
    <property type="match status" value="1"/>
</dbReference>
<name>A0ABW9GYT5_9FIRM</name>
<comment type="catalytic activity">
    <reaction evidence="6">
        <text>a 6-O-methyl-2'-deoxyguanosine in DNA + L-cysteinyl-[protein] = S-methyl-L-cysteinyl-[protein] + a 2'-deoxyguanosine in DNA</text>
        <dbReference type="Rhea" id="RHEA:24000"/>
        <dbReference type="Rhea" id="RHEA-COMP:10131"/>
        <dbReference type="Rhea" id="RHEA-COMP:10132"/>
        <dbReference type="Rhea" id="RHEA-COMP:11367"/>
        <dbReference type="Rhea" id="RHEA-COMP:11368"/>
        <dbReference type="ChEBI" id="CHEBI:29950"/>
        <dbReference type="ChEBI" id="CHEBI:82612"/>
        <dbReference type="ChEBI" id="CHEBI:85445"/>
        <dbReference type="ChEBI" id="CHEBI:85448"/>
        <dbReference type="EC" id="2.1.1.63"/>
    </reaction>
</comment>
<reference evidence="8 9" key="1">
    <citation type="journal article" date="2016" name="Int. J. Syst. Evol. Microbiol.">
        <title>Peptococcus simiae sp. nov., isolated from rhesus macaque faeces and emended description of the genus Peptococcus.</title>
        <authorList>
            <person name="Shkoporov A.N."/>
            <person name="Efimov B.A."/>
            <person name="Kondova I."/>
            <person name="Ouwerling B."/>
            <person name="Chaplin A.V."/>
            <person name="Shcherbakova V.A."/>
            <person name="Langermans J.A.M."/>
        </authorList>
    </citation>
    <scope>NUCLEOTIDE SEQUENCE [LARGE SCALE GENOMIC DNA]</scope>
    <source>
        <strain evidence="8 9">M108</strain>
    </source>
</reference>
<accession>A0ABW9GYT5</accession>
<keyword evidence="4" id="KW-0227">DNA damage</keyword>
<keyword evidence="9" id="KW-1185">Reference proteome</keyword>